<organism evidence="1 2">
    <name type="scientific">Rhizodiscina lignyota</name>
    <dbReference type="NCBI Taxonomy" id="1504668"/>
    <lineage>
        <taxon>Eukaryota</taxon>
        <taxon>Fungi</taxon>
        <taxon>Dikarya</taxon>
        <taxon>Ascomycota</taxon>
        <taxon>Pezizomycotina</taxon>
        <taxon>Dothideomycetes</taxon>
        <taxon>Pleosporomycetidae</taxon>
        <taxon>Aulographales</taxon>
        <taxon>Rhizodiscinaceae</taxon>
        <taxon>Rhizodiscina</taxon>
    </lineage>
</organism>
<dbReference type="AlphaFoldDB" id="A0A9P4MC97"/>
<gene>
    <name evidence="1" type="ORF">NA57DRAFT_73654</name>
</gene>
<evidence type="ECO:0000313" key="1">
    <source>
        <dbReference type="EMBL" id="KAF2102222.1"/>
    </source>
</evidence>
<proteinExistence type="predicted"/>
<dbReference type="EMBL" id="ML978123">
    <property type="protein sequence ID" value="KAF2102222.1"/>
    <property type="molecule type" value="Genomic_DNA"/>
</dbReference>
<comment type="caution">
    <text evidence="1">The sequence shown here is derived from an EMBL/GenBank/DDBJ whole genome shotgun (WGS) entry which is preliminary data.</text>
</comment>
<accession>A0A9P4MC97</accession>
<keyword evidence="2" id="KW-1185">Reference proteome</keyword>
<sequence>MAHSPANSILTDWLEDSDLDYSAHPAHLKVLESRKRKKAITASDMDHSQMSRLLVGKMPPPPKQNGLALYWTQFFCDFTIICSDRTFPEAQLAQIHLRGEDASVVESMVEYMYALELPSKYRLDYMQDYGLDFPGQDAKKMMTEAGLHLAKLYIAADKYVVHGLKDLCAFTLQEAFGCWWRSEPSLPTGSLVDLAEYVYSETVQDSQLRTVIRNEFREFTVSKKTLFKDDKYKARLISNPELLYDVLSAISLNS</sequence>
<dbReference type="PANTHER" id="PTHR47843:SF5">
    <property type="entry name" value="BTB_POZ DOMAIN PROTEIN"/>
    <property type="match status" value="1"/>
</dbReference>
<dbReference type="OrthoDB" id="532951at2759"/>
<dbReference type="Gene3D" id="3.30.710.10">
    <property type="entry name" value="Potassium Channel Kv1.1, Chain A"/>
    <property type="match status" value="1"/>
</dbReference>
<evidence type="ECO:0008006" key="3">
    <source>
        <dbReference type="Google" id="ProtNLM"/>
    </source>
</evidence>
<dbReference type="Proteomes" id="UP000799772">
    <property type="component" value="Unassembled WGS sequence"/>
</dbReference>
<dbReference type="InterPro" id="IPR011333">
    <property type="entry name" value="SKP1/BTB/POZ_sf"/>
</dbReference>
<name>A0A9P4MC97_9PEZI</name>
<dbReference type="SUPFAM" id="SSF54695">
    <property type="entry name" value="POZ domain"/>
    <property type="match status" value="1"/>
</dbReference>
<dbReference type="CDD" id="cd18186">
    <property type="entry name" value="BTB_POZ_ZBTB_KLHL-like"/>
    <property type="match status" value="1"/>
</dbReference>
<dbReference type="PANTHER" id="PTHR47843">
    <property type="entry name" value="BTB DOMAIN-CONTAINING PROTEIN-RELATED"/>
    <property type="match status" value="1"/>
</dbReference>
<reference evidence="1" key="1">
    <citation type="journal article" date="2020" name="Stud. Mycol.">
        <title>101 Dothideomycetes genomes: a test case for predicting lifestyles and emergence of pathogens.</title>
        <authorList>
            <person name="Haridas S."/>
            <person name="Albert R."/>
            <person name="Binder M."/>
            <person name="Bloem J."/>
            <person name="Labutti K."/>
            <person name="Salamov A."/>
            <person name="Andreopoulos B."/>
            <person name="Baker S."/>
            <person name="Barry K."/>
            <person name="Bills G."/>
            <person name="Bluhm B."/>
            <person name="Cannon C."/>
            <person name="Castanera R."/>
            <person name="Culley D."/>
            <person name="Daum C."/>
            <person name="Ezra D."/>
            <person name="Gonzalez J."/>
            <person name="Henrissat B."/>
            <person name="Kuo A."/>
            <person name="Liang C."/>
            <person name="Lipzen A."/>
            <person name="Lutzoni F."/>
            <person name="Magnuson J."/>
            <person name="Mondo S."/>
            <person name="Nolan M."/>
            <person name="Ohm R."/>
            <person name="Pangilinan J."/>
            <person name="Park H.-J."/>
            <person name="Ramirez L."/>
            <person name="Alfaro M."/>
            <person name="Sun H."/>
            <person name="Tritt A."/>
            <person name="Yoshinaga Y."/>
            <person name="Zwiers L.-H."/>
            <person name="Turgeon B."/>
            <person name="Goodwin S."/>
            <person name="Spatafora J."/>
            <person name="Crous P."/>
            <person name="Grigoriev I."/>
        </authorList>
    </citation>
    <scope>NUCLEOTIDE SEQUENCE</scope>
    <source>
        <strain evidence="1">CBS 133067</strain>
    </source>
</reference>
<protein>
    <recommendedName>
        <fullName evidence="3">BTB domain-containing protein</fullName>
    </recommendedName>
</protein>
<evidence type="ECO:0000313" key="2">
    <source>
        <dbReference type="Proteomes" id="UP000799772"/>
    </source>
</evidence>